<dbReference type="PROSITE" id="PS50850">
    <property type="entry name" value="MFS"/>
    <property type="match status" value="1"/>
</dbReference>
<dbReference type="Gene3D" id="1.20.1250.20">
    <property type="entry name" value="MFS general substrate transporter like domains"/>
    <property type="match status" value="1"/>
</dbReference>
<evidence type="ECO:0000259" key="9">
    <source>
        <dbReference type="PROSITE" id="PS50850"/>
    </source>
</evidence>
<dbReference type="SUPFAM" id="SSF103473">
    <property type="entry name" value="MFS general substrate transporter"/>
    <property type="match status" value="1"/>
</dbReference>
<evidence type="ECO:0000256" key="8">
    <source>
        <dbReference type="SAM" id="Phobius"/>
    </source>
</evidence>
<dbReference type="InterPro" id="IPR036259">
    <property type="entry name" value="MFS_trans_sf"/>
</dbReference>
<feature type="transmembrane region" description="Helical" evidence="8">
    <location>
        <begin position="399"/>
        <end position="422"/>
    </location>
</feature>
<comment type="similarity">
    <text evidence="2 7">Belongs to the major facilitator superfamily. Sugar transporter (TC 2.A.1.1) family.</text>
</comment>
<keyword evidence="11" id="KW-1185">Reference proteome</keyword>
<feature type="transmembrane region" description="Helical" evidence="8">
    <location>
        <begin position="222"/>
        <end position="239"/>
    </location>
</feature>
<evidence type="ECO:0000256" key="4">
    <source>
        <dbReference type="ARBA" id="ARBA00022692"/>
    </source>
</evidence>
<feature type="transmembrane region" description="Helical" evidence="8">
    <location>
        <begin position="181"/>
        <end position="202"/>
    </location>
</feature>
<dbReference type="PANTHER" id="PTHR48022">
    <property type="entry name" value="PLASTIDIC GLUCOSE TRANSPORTER 4"/>
    <property type="match status" value="1"/>
</dbReference>
<dbReference type="GO" id="GO:0016020">
    <property type="term" value="C:membrane"/>
    <property type="evidence" value="ECO:0007669"/>
    <property type="project" value="UniProtKB-SubCell"/>
</dbReference>
<dbReference type="InterPro" id="IPR003663">
    <property type="entry name" value="Sugar/inositol_transpt"/>
</dbReference>
<name>A0A2T2NA91_CORCC</name>
<dbReference type="InterPro" id="IPR020846">
    <property type="entry name" value="MFS_dom"/>
</dbReference>
<dbReference type="GO" id="GO:0005351">
    <property type="term" value="F:carbohydrate:proton symporter activity"/>
    <property type="evidence" value="ECO:0007669"/>
    <property type="project" value="TreeGrafter"/>
</dbReference>
<dbReference type="FunFam" id="1.20.1250.20:FF:000078">
    <property type="entry name" value="MFS maltose transporter, putative"/>
    <property type="match status" value="1"/>
</dbReference>
<comment type="subcellular location">
    <subcellularLocation>
        <location evidence="1">Membrane</location>
        <topology evidence="1">Multi-pass membrane protein</topology>
    </subcellularLocation>
</comment>
<feature type="transmembrane region" description="Helical" evidence="8">
    <location>
        <begin position="468"/>
        <end position="487"/>
    </location>
</feature>
<evidence type="ECO:0000256" key="6">
    <source>
        <dbReference type="ARBA" id="ARBA00023136"/>
    </source>
</evidence>
<feature type="transmembrane region" description="Helical" evidence="8">
    <location>
        <begin position="342"/>
        <end position="361"/>
    </location>
</feature>
<keyword evidence="3 7" id="KW-0813">Transport</keyword>
<sequence length="527" mass="57623">MTMEKIDTDTMVHHESLHEKTVIDEAALRADRDDEQGLTFSYVARHHPGLVWWSFFYAMSAVGWGFDAQVNGAMISVASFRRDFGYMFEGQAVLPADWQTAFNVVSSIGQFFGGFLCAWCADHIGRRWSLVIGVVICAGGIVGQLLSATRVAFLMSKLILGWGLGFYLSIGPLVTSEITPVVLRGLSTAGVNLGIAVGQLLSNAAVKGFGERTDRWAYRGPFALQLFFAVFLLAGVWFAPESPWYLVRKGRYDEAENAMKKLWGKNKDVSVKVAAMKASHLAHAEKETPSILECFRGTNLIRTGISTGVFLCQHLVGIVFVLGYSSYFFQLAGLNPGRSFDLGVGVTACGVLGNFLSWFTVNRFGRRFNFILGMAVLTSLLLLIGIMDVVPSSGAKWVQAAATVVYAFVYFNTIGALAFVLLGEVSTPSLRGHTTALATATQSILGIAMNVAIPYMVNPDEANMRGKVGFVFGGLAAVGTVVSFFYIPELKGKSFDQINTLFENKVPPRHMSSYRLEDSEYTEHEKA</sequence>
<feature type="transmembrane region" description="Helical" evidence="8">
    <location>
        <begin position="55"/>
        <end position="80"/>
    </location>
</feature>
<feature type="domain" description="Major facilitator superfamily (MFS) profile" evidence="9">
    <location>
        <begin position="53"/>
        <end position="491"/>
    </location>
</feature>
<feature type="transmembrane region" description="Helical" evidence="8">
    <location>
        <begin position="368"/>
        <end position="387"/>
    </location>
</feature>
<dbReference type="InterPro" id="IPR005828">
    <property type="entry name" value="MFS_sugar_transport-like"/>
</dbReference>
<dbReference type="OrthoDB" id="6612291at2759"/>
<protein>
    <submittedName>
        <fullName evidence="10">General substrate transporter</fullName>
    </submittedName>
</protein>
<feature type="transmembrane region" description="Helical" evidence="8">
    <location>
        <begin position="152"/>
        <end position="174"/>
    </location>
</feature>
<evidence type="ECO:0000256" key="5">
    <source>
        <dbReference type="ARBA" id="ARBA00022989"/>
    </source>
</evidence>
<keyword evidence="5 8" id="KW-1133">Transmembrane helix</keyword>
<keyword evidence="6 8" id="KW-0472">Membrane</keyword>
<dbReference type="InterPro" id="IPR050360">
    <property type="entry name" value="MFS_Sugar_Transporters"/>
</dbReference>
<dbReference type="Pfam" id="PF00083">
    <property type="entry name" value="Sugar_tr"/>
    <property type="match status" value="1"/>
</dbReference>
<dbReference type="Proteomes" id="UP000240883">
    <property type="component" value="Unassembled WGS sequence"/>
</dbReference>
<dbReference type="PANTHER" id="PTHR48022:SF51">
    <property type="entry name" value="ALPHA-GLUCOSIDE TRANSPORTER, PUTATIVE (AFU_ORTHOLOGUE AFUA_6G11920)-RELATED"/>
    <property type="match status" value="1"/>
</dbReference>
<evidence type="ECO:0000256" key="2">
    <source>
        <dbReference type="ARBA" id="ARBA00010992"/>
    </source>
</evidence>
<feature type="transmembrane region" description="Helical" evidence="8">
    <location>
        <begin position="128"/>
        <end position="146"/>
    </location>
</feature>
<dbReference type="EMBL" id="KZ678142">
    <property type="protein sequence ID" value="PSN62347.1"/>
    <property type="molecule type" value="Genomic_DNA"/>
</dbReference>
<dbReference type="NCBIfam" id="TIGR00879">
    <property type="entry name" value="SP"/>
    <property type="match status" value="1"/>
</dbReference>
<gene>
    <name evidence="10" type="ORF">BS50DRAFT_680565</name>
</gene>
<accession>A0A2T2NA91</accession>
<keyword evidence="4 8" id="KW-0812">Transmembrane</keyword>
<evidence type="ECO:0000256" key="3">
    <source>
        <dbReference type="ARBA" id="ARBA00022448"/>
    </source>
</evidence>
<feature type="transmembrane region" description="Helical" evidence="8">
    <location>
        <begin position="434"/>
        <end position="456"/>
    </location>
</feature>
<evidence type="ECO:0000313" key="10">
    <source>
        <dbReference type="EMBL" id="PSN62347.1"/>
    </source>
</evidence>
<organism evidence="10 11">
    <name type="scientific">Corynespora cassiicola Philippines</name>
    <dbReference type="NCBI Taxonomy" id="1448308"/>
    <lineage>
        <taxon>Eukaryota</taxon>
        <taxon>Fungi</taxon>
        <taxon>Dikarya</taxon>
        <taxon>Ascomycota</taxon>
        <taxon>Pezizomycotina</taxon>
        <taxon>Dothideomycetes</taxon>
        <taxon>Pleosporomycetidae</taxon>
        <taxon>Pleosporales</taxon>
        <taxon>Corynesporascaceae</taxon>
        <taxon>Corynespora</taxon>
    </lineage>
</organism>
<evidence type="ECO:0000313" key="11">
    <source>
        <dbReference type="Proteomes" id="UP000240883"/>
    </source>
</evidence>
<dbReference type="AlphaFoldDB" id="A0A2T2NA91"/>
<reference evidence="10 11" key="1">
    <citation type="journal article" date="2018" name="Front. Microbiol.">
        <title>Genome-Wide Analysis of Corynespora cassiicola Leaf Fall Disease Putative Effectors.</title>
        <authorList>
            <person name="Lopez D."/>
            <person name="Ribeiro S."/>
            <person name="Label P."/>
            <person name="Fumanal B."/>
            <person name="Venisse J.S."/>
            <person name="Kohler A."/>
            <person name="de Oliveira R.R."/>
            <person name="Labutti K."/>
            <person name="Lipzen A."/>
            <person name="Lail K."/>
            <person name="Bauer D."/>
            <person name="Ohm R.A."/>
            <person name="Barry K.W."/>
            <person name="Spatafora J."/>
            <person name="Grigoriev I.V."/>
            <person name="Martin F.M."/>
            <person name="Pujade-Renaud V."/>
        </authorList>
    </citation>
    <scope>NUCLEOTIDE SEQUENCE [LARGE SCALE GENOMIC DNA]</scope>
    <source>
        <strain evidence="10 11">Philippines</strain>
    </source>
</reference>
<feature type="transmembrane region" description="Helical" evidence="8">
    <location>
        <begin position="309"/>
        <end position="330"/>
    </location>
</feature>
<evidence type="ECO:0000256" key="1">
    <source>
        <dbReference type="ARBA" id="ARBA00004141"/>
    </source>
</evidence>
<evidence type="ECO:0000256" key="7">
    <source>
        <dbReference type="RuleBase" id="RU003346"/>
    </source>
</evidence>
<feature type="transmembrane region" description="Helical" evidence="8">
    <location>
        <begin position="100"/>
        <end position="121"/>
    </location>
</feature>
<proteinExistence type="inferred from homology"/>